<dbReference type="PANTHER" id="PTHR13504:SF38">
    <property type="entry name" value="FIDO DOMAIN-CONTAINING PROTEIN"/>
    <property type="match status" value="1"/>
</dbReference>
<reference evidence="2 3" key="1">
    <citation type="submission" date="2023-04" db="EMBL/GenBank/DDBJ databases">
        <title>Australian commercial rhizobial inoculants.</title>
        <authorList>
            <person name="Kohlmeier M.G."/>
            <person name="O'Hara G.W."/>
            <person name="Colombi E."/>
            <person name="Ramsay J.P."/>
            <person name="Terpolilli J."/>
        </authorList>
    </citation>
    <scope>NUCLEOTIDE SEQUENCE [LARGE SCALE GENOMIC DNA]</scope>
    <source>
        <strain evidence="2 3">CB627</strain>
    </source>
</reference>
<proteinExistence type="predicted"/>
<protein>
    <submittedName>
        <fullName evidence="2">Fic family protein</fullName>
    </submittedName>
</protein>
<dbReference type="Proteomes" id="UP001221546">
    <property type="component" value="Chromosome"/>
</dbReference>
<dbReference type="InterPro" id="IPR036597">
    <property type="entry name" value="Fido-like_dom_sf"/>
</dbReference>
<dbReference type="InterPro" id="IPR040198">
    <property type="entry name" value="Fido_containing"/>
</dbReference>
<sequence>MGSSKNARFSGQVSVFHDRRLPETAVPVGYAALIDAYDLPVPVPRTLSAIGTRHRIIEKDHWHIYTPRHAPEASLEGHLTFALKYEGLDLALLKRLFLAVKDEDVAEIVRQKPTGVYTRRIWFLYEWLLGHELRLPAADKVSYVDAVDTDIQFAGAGQNSARHRVRNNLPGTPEFCPLVFKTSALNEFIAQDWKDHARAVVSQVPKDLLARTAAFLLLKDSKSSYVIEGERPPQDRIQRWGRAIGEAGRAPLDEQEFHRLQRLLIGDERFVKLGFRKDGGFVGEHDRDTQRPIPDHISARHEDIASLMAGLIAFDHSAENDLDAVIAAAVLAFGFVYIHPFEDGNGRIHRYLMHHVLARRGFNPAGVHFPVSSAILDRIAEYKSVLGSYSGRLLSCIQWEATPRGNVRVLNDTADFYRFFDATPHAEFLYACVRQTIERDLPNETNFLVSFDMFRAGIENMIDMPERTLNNLFGFLRQNQGKLSKRAREDEFAALTEDEVSKIEQLYADSFGQTGE</sequence>
<dbReference type="PROSITE" id="PS51459">
    <property type="entry name" value="FIDO"/>
    <property type="match status" value="1"/>
</dbReference>
<name>A0ABY8JUJ9_9BRAD</name>
<dbReference type="Gene3D" id="1.10.3290.10">
    <property type="entry name" value="Fido-like domain"/>
    <property type="match status" value="1"/>
</dbReference>
<keyword evidence="3" id="KW-1185">Reference proteome</keyword>
<feature type="domain" description="Fido" evidence="1">
    <location>
        <begin position="252"/>
        <end position="402"/>
    </location>
</feature>
<evidence type="ECO:0000313" key="2">
    <source>
        <dbReference type="EMBL" id="WFU68071.1"/>
    </source>
</evidence>
<dbReference type="InterPro" id="IPR003812">
    <property type="entry name" value="Fido"/>
</dbReference>
<dbReference type="Pfam" id="PF02661">
    <property type="entry name" value="Fic"/>
    <property type="match status" value="1"/>
</dbReference>
<dbReference type="EMBL" id="CP121646">
    <property type="protein sequence ID" value="WFU68071.1"/>
    <property type="molecule type" value="Genomic_DNA"/>
</dbReference>
<evidence type="ECO:0000313" key="3">
    <source>
        <dbReference type="Proteomes" id="UP001221546"/>
    </source>
</evidence>
<evidence type="ECO:0000259" key="1">
    <source>
        <dbReference type="PROSITE" id="PS51459"/>
    </source>
</evidence>
<dbReference type="SUPFAM" id="SSF140931">
    <property type="entry name" value="Fic-like"/>
    <property type="match status" value="1"/>
</dbReference>
<accession>A0ABY8JUJ9</accession>
<dbReference type="RefSeq" id="WP_310885933.1">
    <property type="nucleotide sequence ID" value="NZ_CP121646.1"/>
</dbReference>
<organism evidence="2 3">
    <name type="scientific">Bradyrhizobium brasilense</name>
    <dbReference type="NCBI Taxonomy" id="1419277"/>
    <lineage>
        <taxon>Bacteria</taxon>
        <taxon>Pseudomonadati</taxon>
        <taxon>Pseudomonadota</taxon>
        <taxon>Alphaproteobacteria</taxon>
        <taxon>Hyphomicrobiales</taxon>
        <taxon>Nitrobacteraceae</taxon>
        <taxon>Bradyrhizobium</taxon>
    </lineage>
</organism>
<dbReference type="PANTHER" id="PTHR13504">
    <property type="entry name" value="FIDO DOMAIN-CONTAINING PROTEIN DDB_G0283145"/>
    <property type="match status" value="1"/>
</dbReference>
<gene>
    <name evidence="2" type="ORF">QA636_15555</name>
</gene>